<protein>
    <submittedName>
        <fullName evidence="2">Uncharacterized protein</fullName>
    </submittedName>
</protein>
<keyword evidence="1" id="KW-0472">Membrane</keyword>
<sequence>MDDMTKILAICRQKGKTGCCIVIKPCLLTLLCPTLIPLIHLVYVNVLSQFEALRPIEIIVDDLDDYRGIET</sequence>
<proteinExistence type="predicted"/>
<comment type="caution">
    <text evidence="2">The sequence shown here is derived from an EMBL/GenBank/DDBJ whole genome shotgun (WGS) entry which is preliminary data.</text>
</comment>
<gene>
    <name evidence="2" type="ORF">FGO68_gene13235</name>
</gene>
<name>A0A8J8NFP8_HALGN</name>
<organism evidence="2 3">
    <name type="scientific">Halteria grandinella</name>
    <dbReference type="NCBI Taxonomy" id="5974"/>
    <lineage>
        <taxon>Eukaryota</taxon>
        <taxon>Sar</taxon>
        <taxon>Alveolata</taxon>
        <taxon>Ciliophora</taxon>
        <taxon>Intramacronucleata</taxon>
        <taxon>Spirotrichea</taxon>
        <taxon>Stichotrichia</taxon>
        <taxon>Sporadotrichida</taxon>
        <taxon>Halteriidae</taxon>
        <taxon>Halteria</taxon>
    </lineage>
</organism>
<evidence type="ECO:0000313" key="2">
    <source>
        <dbReference type="EMBL" id="TNV73929.1"/>
    </source>
</evidence>
<keyword evidence="1" id="KW-1133">Transmembrane helix</keyword>
<evidence type="ECO:0000256" key="1">
    <source>
        <dbReference type="SAM" id="Phobius"/>
    </source>
</evidence>
<accession>A0A8J8NFP8</accession>
<dbReference type="AlphaFoldDB" id="A0A8J8NFP8"/>
<keyword evidence="3" id="KW-1185">Reference proteome</keyword>
<evidence type="ECO:0000313" key="3">
    <source>
        <dbReference type="Proteomes" id="UP000785679"/>
    </source>
</evidence>
<reference evidence="2" key="1">
    <citation type="submission" date="2019-06" db="EMBL/GenBank/DDBJ databases">
        <authorList>
            <person name="Zheng W."/>
        </authorList>
    </citation>
    <scope>NUCLEOTIDE SEQUENCE</scope>
    <source>
        <strain evidence="2">QDHG01</strain>
    </source>
</reference>
<keyword evidence="1" id="KW-0812">Transmembrane</keyword>
<feature type="transmembrane region" description="Helical" evidence="1">
    <location>
        <begin position="21"/>
        <end position="43"/>
    </location>
</feature>
<dbReference type="EMBL" id="RRYP01017827">
    <property type="protein sequence ID" value="TNV73929.1"/>
    <property type="molecule type" value="Genomic_DNA"/>
</dbReference>
<dbReference type="Proteomes" id="UP000785679">
    <property type="component" value="Unassembled WGS sequence"/>
</dbReference>